<dbReference type="Proteomes" id="UP000799750">
    <property type="component" value="Unassembled WGS sequence"/>
</dbReference>
<sequence length="966" mass="105567">MDASPRLRSTPPSHQQRAAMSPPSSPLPSPSDLLSRKGSGALRSGSKAAPVPDGAFTGFATAGSLVKSRQLSLATEDLTEEEKPKRRRKQLSEKDPNTNAPKKANKRPAKTSATKLGDVVAKKPRKRKETADTAIPHPPLPKSDAATISVPLVNPREEAELQQAPKPKPGKPRKPRVPKEKADTQTKLKKGKITKPGTGSVKSKEFEFIQEYNVETKTTGVKSTHFHPIIEDISPEVGDISVPDAGNAKTLEASISAPGAKDTMLPPIARGTKKDAMDKVATEKEPTRVDEPLSLDVALKRRTDWTPTKDTEIVMLDEVTPTNTKVGESPESHKKPAFTSILATFAYVNTSEAVITEKITRKVSGEALTKRRRIELVDIPGQHVNPVEISKALKKKATTITDLVTGQYKSNGPDDVTAGTTSDFFGPRAGVLPVAGAIGDNTKALLAPKSARKRAPRVKSPTKADPKTKKATKQPKSQPKLVADKLLSPLTAARKWNKQEILFGTSSQLARDESPRFIRQIQLAIRESEADAEANASIHQATKFVVNDTIRSKKLSKFTASRTLWSAAARDDDDQFWNPPAPPPRSAEPEKDDSFIDIDNFNADGDAPAQQQDSDFLPIEDFTNPKDSPAKQQDSGFHSIEDFHDLEDVPSRAGLKTRPAHNSMIQLDGPADESEFIDIEDFQQPQCSEPRQGDPSAIAASGHIKLLENREARATKSQASPSKPPVAKKSRGRPRKSKAAVTSPAKKAKRAKTAPKKKPETSRPLPSTPPRKKKTLDFVHIDEIQDSEAESPLSPSPPRNRNANGPTISSPLQLRPAQAVTEIDLEQVKRDREAAEKLKAEKLAAKAEAAKLADAAMRRDLFPSITNTVKGAPRTTDPSKPSWYEKILMYDPIVLEDFTAWLSAQGVRWSVAVKRKGKGKKKADDAVAAGHEEDTEVVEKELEAKMVQRWCEENSICCMYRESTRH</sequence>
<evidence type="ECO:0000256" key="4">
    <source>
        <dbReference type="ARBA" id="ARBA00022763"/>
    </source>
</evidence>
<gene>
    <name evidence="9" type="primary">SLX4</name>
    <name evidence="12" type="ORF">BU16DRAFT_532322</name>
</gene>
<evidence type="ECO:0000256" key="7">
    <source>
        <dbReference type="ARBA" id="ARBA00023242"/>
    </source>
</evidence>
<feature type="compositionally biased region" description="Basic residues" evidence="11">
    <location>
        <begin position="746"/>
        <end position="756"/>
    </location>
</feature>
<keyword evidence="13" id="KW-1185">Reference proteome</keyword>
<keyword evidence="7 9" id="KW-0539">Nucleus</keyword>
<feature type="compositionally biased region" description="Basic and acidic residues" evidence="11">
    <location>
        <begin position="639"/>
        <end position="650"/>
    </location>
</feature>
<dbReference type="HAMAP" id="MF_03110">
    <property type="entry name" value="Endonuc_su_Slx4"/>
    <property type="match status" value="1"/>
</dbReference>
<dbReference type="EMBL" id="MU004204">
    <property type="protein sequence ID" value="KAF2488295.1"/>
    <property type="molecule type" value="Genomic_DNA"/>
</dbReference>
<evidence type="ECO:0000256" key="2">
    <source>
        <dbReference type="ARBA" id="ARBA00006661"/>
    </source>
</evidence>
<comment type="similarity">
    <text evidence="2 9">Belongs to the SLX4 family.</text>
</comment>
<keyword evidence="6 9" id="KW-0234">DNA repair</keyword>
<dbReference type="GO" id="GO:0017108">
    <property type="term" value="F:5'-flap endonuclease activity"/>
    <property type="evidence" value="ECO:0007669"/>
    <property type="project" value="InterPro"/>
</dbReference>
<protein>
    <recommendedName>
        <fullName evidence="8 9">Structure-specific endonuclease subunit SLX4</fullName>
    </recommendedName>
</protein>
<keyword evidence="5 9" id="KW-0233">DNA recombination</keyword>
<keyword evidence="3 9" id="KW-0597">Phosphoprotein</keyword>
<comment type="PTM">
    <text evidence="9">Phosphorylated in response to DNA damage.</text>
</comment>
<comment type="function">
    <text evidence="9">Regulatory subunit of the SLX1-SLX4 structure-specific endonuclease that resolves DNA secondary structures generated during DNA repair and recombination. Has endonuclease activity towards branched DNA substrates, introducing single-strand cuts in duplex DNA close to junctions with ss-DNA.</text>
</comment>
<feature type="compositionally biased region" description="Basic and acidic residues" evidence="11">
    <location>
        <begin position="272"/>
        <end position="289"/>
    </location>
</feature>
<evidence type="ECO:0000256" key="9">
    <source>
        <dbReference type="HAMAP-Rule" id="MF_03110"/>
    </source>
</evidence>
<dbReference type="Pfam" id="PF09494">
    <property type="entry name" value="Slx4"/>
    <property type="match status" value="1"/>
</dbReference>
<dbReference type="GO" id="GO:0006260">
    <property type="term" value="P:DNA replication"/>
    <property type="evidence" value="ECO:0007669"/>
    <property type="project" value="InterPro"/>
</dbReference>
<evidence type="ECO:0000256" key="11">
    <source>
        <dbReference type="SAM" id="MobiDB-lite"/>
    </source>
</evidence>
<evidence type="ECO:0000256" key="1">
    <source>
        <dbReference type="ARBA" id="ARBA00004123"/>
    </source>
</evidence>
<dbReference type="InterPro" id="IPR027784">
    <property type="entry name" value="Slx4_ascomycetes"/>
</dbReference>
<evidence type="ECO:0000313" key="13">
    <source>
        <dbReference type="Proteomes" id="UP000799750"/>
    </source>
</evidence>
<evidence type="ECO:0000256" key="3">
    <source>
        <dbReference type="ARBA" id="ARBA00022553"/>
    </source>
</evidence>
<feature type="compositionally biased region" description="Polar residues" evidence="11">
    <location>
        <begin position="799"/>
        <end position="812"/>
    </location>
</feature>
<evidence type="ECO:0000256" key="5">
    <source>
        <dbReference type="ARBA" id="ARBA00023172"/>
    </source>
</evidence>
<dbReference type="GO" id="GO:0033557">
    <property type="term" value="C:Slx1-Slx4 complex"/>
    <property type="evidence" value="ECO:0007669"/>
    <property type="project" value="UniProtKB-UniRule"/>
</dbReference>
<dbReference type="InterPro" id="IPR018574">
    <property type="entry name" value="Structure-sp_endonuc_su_Slx4"/>
</dbReference>
<reference evidence="12" key="1">
    <citation type="journal article" date="2020" name="Stud. Mycol.">
        <title>101 Dothideomycetes genomes: a test case for predicting lifestyles and emergence of pathogens.</title>
        <authorList>
            <person name="Haridas S."/>
            <person name="Albert R."/>
            <person name="Binder M."/>
            <person name="Bloem J."/>
            <person name="Labutti K."/>
            <person name="Salamov A."/>
            <person name="Andreopoulos B."/>
            <person name="Baker S."/>
            <person name="Barry K."/>
            <person name="Bills G."/>
            <person name="Bluhm B."/>
            <person name="Cannon C."/>
            <person name="Castanera R."/>
            <person name="Culley D."/>
            <person name="Daum C."/>
            <person name="Ezra D."/>
            <person name="Gonzalez J."/>
            <person name="Henrissat B."/>
            <person name="Kuo A."/>
            <person name="Liang C."/>
            <person name="Lipzen A."/>
            <person name="Lutzoni F."/>
            <person name="Magnuson J."/>
            <person name="Mondo S."/>
            <person name="Nolan M."/>
            <person name="Ohm R."/>
            <person name="Pangilinan J."/>
            <person name="Park H.-J."/>
            <person name="Ramirez L."/>
            <person name="Alfaro M."/>
            <person name="Sun H."/>
            <person name="Tritt A."/>
            <person name="Yoshinaga Y."/>
            <person name="Zwiers L.-H."/>
            <person name="Turgeon B."/>
            <person name="Goodwin S."/>
            <person name="Spatafora J."/>
            <person name="Crous P."/>
            <person name="Grigoriev I."/>
        </authorList>
    </citation>
    <scope>NUCLEOTIDE SEQUENCE</scope>
    <source>
        <strain evidence="12">CBS 269.34</strain>
    </source>
</reference>
<dbReference type="GO" id="GO:0006281">
    <property type="term" value="P:DNA repair"/>
    <property type="evidence" value="ECO:0007669"/>
    <property type="project" value="UniProtKB-UniRule"/>
</dbReference>
<feature type="compositionally biased region" description="Basic residues" evidence="11">
    <location>
        <begin position="726"/>
        <end position="738"/>
    </location>
</feature>
<proteinExistence type="inferred from homology"/>
<comment type="subcellular location">
    <subcellularLocation>
        <location evidence="1 9">Nucleus</location>
    </subcellularLocation>
</comment>
<evidence type="ECO:0000256" key="10">
    <source>
        <dbReference type="SAM" id="Coils"/>
    </source>
</evidence>
<dbReference type="AlphaFoldDB" id="A0A6A6Q7K8"/>
<comment type="subunit">
    <text evidence="9">Forms a heterodimer with SLX1.</text>
</comment>
<feature type="region of interest" description="Disordered" evidence="11">
    <location>
        <begin position="1"/>
        <end position="200"/>
    </location>
</feature>
<feature type="compositionally biased region" description="Basic and acidic residues" evidence="11">
    <location>
        <begin position="177"/>
        <end position="186"/>
    </location>
</feature>
<accession>A0A6A6Q7K8</accession>
<feature type="region of interest" description="Disordered" evidence="11">
    <location>
        <begin position="571"/>
        <end position="817"/>
    </location>
</feature>
<organism evidence="12 13">
    <name type="scientific">Lophium mytilinum</name>
    <dbReference type="NCBI Taxonomy" id="390894"/>
    <lineage>
        <taxon>Eukaryota</taxon>
        <taxon>Fungi</taxon>
        <taxon>Dikarya</taxon>
        <taxon>Ascomycota</taxon>
        <taxon>Pezizomycotina</taxon>
        <taxon>Dothideomycetes</taxon>
        <taxon>Pleosporomycetidae</taxon>
        <taxon>Mytilinidiales</taxon>
        <taxon>Mytilinidiaceae</taxon>
        <taxon>Lophium</taxon>
    </lineage>
</organism>
<evidence type="ECO:0000256" key="6">
    <source>
        <dbReference type="ARBA" id="ARBA00023204"/>
    </source>
</evidence>
<evidence type="ECO:0000313" key="12">
    <source>
        <dbReference type="EMBL" id="KAF2488295.1"/>
    </source>
</evidence>
<keyword evidence="10" id="KW-0175">Coiled coil</keyword>
<feature type="compositionally biased region" description="Acidic residues" evidence="11">
    <location>
        <begin position="670"/>
        <end position="681"/>
    </location>
</feature>
<name>A0A6A6Q7K8_9PEZI</name>
<feature type="region of interest" description="Disordered" evidence="11">
    <location>
        <begin position="253"/>
        <end position="289"/>
    </location>
</feature>
<evidence type="ECO:0000256" key="8">
    <source>
        <dbReference type="ARBA" id="ARBA00029496"/>
    </source>
</evidence>
<feature type="compositionally biased region" description="Basic and acidic residues" evidence="11">
    <location>
        <begin position="705"/>
        <end position="714"/>
    </location>
</feature>
<feature type="region of interest" description="Disordered" evidence="11">
    <location>
        <begin position="443"/>
        <end position="480"/>
    </location>
</feature>
<feature type="coiled-coil region" evidence="10">
    <location>
        <begin position="825"/>
        <end position="855"/>
    </location>
</feature>
<dbReference type="GO" id="GO:0006310">
    <property type="term" value="P:DNA recombination"/>
    <property type="evidence" value="ECO:0007669"/>
    <property type="project" value="UniProtKB-UniRule"/>
</dbReference>
<keyword evidence="4 9" id="KW-0227">DNA damage</keyword>
<dbReference type="OrthoDB" id="5349119at2759"/>